<evidence type="ECO:0000313" key="1">
    <source>
        <dbReference type="EMBL" id="EKC66680.1"/>
    </source>
</evidence>
<proteinExistence type="predicted"/>
<dbReference type="EMBL" id="AJWY01006503">
    <property type="protein sequence ID" value="EKC66680.1"/>
    <property type="molecule type" value="Genomic_DNA"/>
</dbReference>
<organism evidence="1">
    <name type="scientific">human gut metagenome</name>
    <dbReference type="NCBI Taxonomy" id="408170"/>
    <lineage>
        <taxon>unclassified sequences</taxon>
        <taxon>metagenomes</taxon>
        <taxon>organismal metagenomes</taxon>
    </lineage>
</organism>
<sequence>MEVNGEGIFDTRPWCIYGEGPSTETA</sequence>
<feature type="non-terminal residue" evidence="1">
    <location>
        <position position="26"/>
    </location>
</feature>
<gene>
    <name evidence="1" type="ORF">LEA_09693</name>
</gene>
<name>K1TK52_9ZZZZ</name>
<dbReference type="AlphaFoldDB" id="K1TK52"/>
<accession>K1TK52</accession>
<protein>
    <submittedName>
        <fullName evidence="1">Uncharacterized protein</fullName>
    </submittedName>
</protein>
<comment type="caution">
    <text evidence="1">The sequence shown here is derived from an EMBL/GenBank/DDBJ whole genome shotgun (WGS) entry which is preliminary data.</text>
</comment>
<reference evidence="1" key="1">
    <citation type="journal article" date="2013" name="Environ. Microbiol.">
        <title>Microbiota from the distal guts of lean and obese adolescents exhibit partial functional redundancy besides clear differences in community structure.</title>
        <authorList>
            <person name="Ferrer M."/>
            <person name="Ruiz A."/>
            <person name="Lanza F."/>
            <person name="Haange S.B."/>
            <person name="Oberbach A."/>
            <person name="Till H."/>
            <person name="Bargiela R."/>
            <person name="Campoy C."/>
            <person name="Segura M.T."/>
            <person name="Richter M."/>
            <person name="von Bergen M."/>
            <person name="Seifert J."/>
            <person name="Suarez A."/>
        </authorList>
    </citation>
    <scope>NUCLEOTIDE SEQUENCE</scope>
</reference>